<accession>A0A2R5LI63</accession>
<dbReference type="GeneID" id="135378044"/>
<name>A0A2R5LI63_9ACAR</name>
<dbReference type="GO" id="GO:0106370">
    <property type="term" value="F:protein-L-histidine N-pros-methyltransferase activity"/>
    <property type="evidence" value="ECO:0007669"/>
    <property type="project" value="InterPro"/>
</dbReference>
<dbReference type="PANTHER" id="PTHR12890">
    <property type="entry name" value="DREV PROTEIN"/>
    <property type="match status" value="1"/>
</dbReference>
<evidence type="ECO:0008006" key="2">
    <source>
        <dbReference type="Google" id="ProtNLM"/>
    </source>
</evidence>
<dbReference type="InterPro" id="IPR029063">
    <property type="entry name" value="SAM-dependent_MTases_sf"/>
</dbReference>
<dbReference type="EMBL" id="GGLE01005075">
    <property type="protein sequence ID" value="MBY09201.1"/>
    <property type="molecule type" value="Transcribed_RNA"/>
</dbReference>
<proteinExistence type="predicted"/>
<dbReference type="Pfam" id="PF05219">
    <property type="entry name" value="DREV"/>
    <property type="match status" value="1"/>
</dbReference>
<evidence type="ECO:0000313" key="1">
    <source>
        <dbReference type="EMBL" id="MBY09201.1"/>
    </source>
</evidence>
<dbReference type="RefSeq" id="XP_064466954.1">
    <property type="nucleotide sequence ID" value="XM_064610884.1"/>
</dbReference>
<dbReference type="InterPro" id="IPR007884">
    <property type="entry name" value="METL9"/>
</dbReference>
<dbReference type="CDD" id="cd02440">
    <property type="entry name" value="AdoMet_MTases"/>
    <property type="match status" value="1"/>
</dbReference>
<dbReference type="SUPFAM" id="SSF53335">
    <property type="entry name" value="S-adenosyl-L-methionine-dependent methyltransferases"/>
    <property type="match status" value="1"/>
</dbReference>
<organism evidence="1">
    <name type="scientific">Ornithodoros turicata</name>
    <dbReference type="NCBI Taxonomy" id="34597"/>
    <lineage>
        <taxon>Eukaryota</taxon>
        <taxon>Metazoa</taxon>
        <taxon>Ecdysozoa</taxon>
        <taxon>Arthropoda</taxon>
        <taxon>Chelicerata</taxon>
        <taxon>Arachnida</taxon>
        <taxon>Acari</taxon>
        <taxon>Parasitiformes</taxon>
        <taxon>Ixodida</taxon>
        <taxon>Ixodoidea</taxon>
        <taxon>Argasidae</taxon>
        <taxon>Ornithodorinae</taxon>
        <taxon>Ornithodoros</taxon>
    </lineage>
</organism>
<dbReference type="AlphaFoldDB" id="A0A2R5LI63"/>
<protein>
    <recommendedName>
        <fullName evidence="2">Methyltransferase-like protein 9</fullName>
    </recommendedName>
</protein>
<dbReference type="KEGG" id="oti:135378044"/>
<dbReference type="PANTHER" id="PTHR12890:SF0">
    <property type="entry name" value="PROTEIN-L-HISTIDINE N-PROS-METHYLTRANSFERASE"/>
    <property type="match status" value="1"/>
</dbReference>
<sequence length="314" mass="35826">MSHPRPLLYSPLARSLYERMLRDQELQTLDRSAWYEVDVSKVSDEVLRSKFVQCGLDDETKDFIERSEQKSGWLVTQIIHSFARLFFGWFFTKTSLNGLLGRGSMFVFSRAQFGQLLTVGESDMAAFTEAKSPSPLFSSLLDIGAGDGNVTAVIAPFFAKVDVTEMSPVMRRLLARRGFCVLDVDTWKTDESRCPEPYDVISCLNVLDRCEKPLTLLEDIRSRMEPGRSRLVLAVVFPVSQYVELGRQHNKPAEVLHVRGGTFEEQVQSFYYDVLVPSGFVLEAWTRLPYLCEGDLEQAFYWLDDVVMVLRRAS</sequence>
<dbReference type="Gene3D" id="3.40.50.150">
    <property type="entry name" value="Vaccinia Virus protein VP39"/>
    <property type="match status" value="1"/>
</dbReference>
<reference evidence="1" key="1">
    <citation type="submission" date="2018-03" db="EMBL/GenBank/DDBJ databases">
        <title>The relapsing fever spirochete Borrelia turicatae persists in the highly oxidative environment of its soft-bodied tick vector.</title>
        <authorList>
            <person name="Bourret T.J."/>
            <person name="Boyle W.K."/>
            <person name="Valenzuela J.G."/>
            <person name="Oliveira F."/>
            <person name="Lopez J.E."/>
        </authorList>
    </citation>
    <scope>NUCLEOTIDE SEQUENCE</scope>
    <source>
        <strain evidence="1">Kansas strain/isolate</strain>
        <tissue evidence="1">Salivary glands</tissue>
    </source>
</reference>